<reference evidence="1 2" key="1">
    <citation type="submission" date="2015-09" db="EMBL/GenBank/DDBJ databases">
        <title>Draft Genome Sequence of Pseudoalteromonas lipolytica UCD-48B.</title>
        <authorList>
            <person name="Krusor M."/>
            <person name="Coil D.A."/>
            <person name="Lang J.M."/>
            <person name="Eisen J.A."/>
            <person name="Alexiev A."/>
        </authorList>
    </citation>
    <scope>NUCLEOTIDE SEQUENCE [LARGE SCALE GENOMIC DNA]</scope>
    <source>
        <strain evidence="1 2">UCD-48B</strain>
    </source>
</reference>
<dbReference type="Proteomes" id="UP000050378">
    <property type="component" value="Unassembled WGS sequence"/>
</dbReference>
<protein>
    <submittedName>
        <fullName evidence="1">Uncharacterized protein</fullName>
    </submittedName>
</protein>
<accession>A0A0P7DUQ7</accession>
<sequence>FEVIDDINSHINGAEVTLKANREKGSGLYKVKKIFDIDLKVENKISVGANDNEFFVKIMYSNVSFLR</sequence>
<gene>
    <name evidence="1" type="ORF">AOG27_05265</name>
</gene>
<evidence type="ECO:0000313" key="1">
    <source>
        <dbReference type="EMBL" id="KPM85164.1"/>
    </source>
</evidence>
<dbReference type="EMBL" id="LJTC01000002">
    <property type="protein sequence ID" value="KPM85164.1"/>
    <property type="molecule type" value="Genomic_DNA"/>
</dbReference>
<organism evidence="1 2">
    <name type="scientific">Pseudoalteromonas lipolytica</name>
    <dbReference type="NCBI Taxonomy" id="570156"/>
    <lineage>
        <taxon>Bacteria</taxon>
        <taxon>Pseudomonadati</taxon>
        <taxon>Pseudomonadota</taxon>
        <taxon>Gammaproteobacteria</taxon>
        <taxon>Alteromonadales</taxon>
        <taxon>Pseudoalteromonadaceae</taxon>
        <taxon>Pseudoalteromonas</taxon>
    </lineage>
</organism>
<comment type="caution">
    <text evidence="1">The sequence shown here is derived from an EMBL/GenBank/DDBJ whole genome shotgun (WGS) entry which is preliminary data.</text>
</comment>
<evidence type="ECO:0000313" key="2">
    <source>
        <dbReference type="Proteomes" id="UP000050378"/>
    </source>
</evidence>
<name>A0A0P7DUQ7_9GAMM</name>
<dbReference type="RefSeq" id="WP_161804341.1">
    <property type="nucleotide sequence ID" value="NZ_LJTC01000002.1"/>
</dbReference>
<feature type="non-terminal residue" evidence="1">
    <location>
        <position position="1"/>
    </location>
</feature>
<dbReference type="AlphaFoldDB" id="A0A0P7DUQ7"/>
<dbReference type="PATRIC" id="fig|570156.3.peg.1045"/>
<proteinExistence type="predicted"/>